<dbReference type="Gene3D" id="1.10.286.90">
    <property type="entry name" value="MFS transporter, transmembrane helix TM10b"/>
    <property type="match status" value="1"/>
</dbReference>
<sequence length="400" mass="44102">MANIDVDKILLSLGWFGPYQRQQCVYFALAMTGAAYAILAYIFAAYRPPFACDVPVNNSLVASVVNGTDIQLIGSTCEINVVKNNTNSSGHDVLMTLPCHYGYNYDIQQDTVITEWDLVCQSEGKGGLTNLWLCDESLRWLVANGKMKEAQKLIQKIAMKNKKDPDKIVPLLSSLDSEAENGVGYEKEEKINDIHVTSPVNPVSSAIDPVTSEVNPVTSRSSNNPTVLDIFRNAFVCKIALIWMFTCISRKKLTIGFHLLAGIAMILSVVLISFREKHEIFVKLAIACSFIAKTGIAGSYNSIFIYTPETFPTNLRNMGIGIGAFGSHIGGVIAPFATLLAFHVEWGPGVVFGACCLIVSFLLLFLPETKGRPLPQTIMEMKQWNKKHCNQSDEKTIYVN</sequence>
<evidence type="ECO:0000256" key="1">
    <source>
        <dbReference type="ARBA" id="ARBA00004141"/>
    </source>
</evidence>
<dbReference type="InterPro" id="IPR005828">
    <property type="entry name" value="MFS_sugar_transport-like"/>
</dbReference>
<evidence type="ECO:0000256" key="2">
    <source>
        <dbReference type="ARBA" id="ARBA00022692"/>
    </source>
</evidence>
<dbReference type="OrthoDB" id="6100430at2759"/>
<evidence type="ECO:0000313" key="7">
    <source>
        <dbReference type="Proteomes" id="UP000683360"/>
    </source>
</evidence>
<comment type="subcellular location">
    <subcellularLocation>
        <location evidence="1">Membrane</location>
        <topology evidence="1">Multi-pass membrane protein</topology>
    </subcellularLocation>
</comment>
<dbReference type="InterPro" id="IPR036259">
    <property type="entry name" value="MFS_trans_sf"/>
</dbReference>
<reference evidence="6" key="1">
    <citation type="submission" date="2021-03" db="EMBL/GenBank/DDBJ databases">
        <authorList>
            <person name="Bekaert M."/>
        </authorList>
    </citation>
    <scope>NUCLEOTIDE SEQUENCE</scope>
</reference>
<feature type="transmembrane region" description="Helical" evidence="5">
    <location>
        <begin position="24"/>
        <end position="46"/>
    </location>
</feature>
<gene>
    <name evidence="6" type="ORF">MEDL_52579</name>
</gene>
<feature type="transmembrane region" description="Helical" evidence="5">
    <location>
        <begin position="280"/>
        <end position="306"/>
    </location>
</feature>
<dbReference type="PANTHER" id="PTHR24064">
    <property type="entry name" value="SOLUTE CARRIER FAMILY 22 MEMBER"/>
    <property type="match status" value="1"/>
</dbReference>
<dbReference type="GO" id="GO:0016020">
    <property type="term" value="C:membrane"/>
    <property type="evidence" value="ECO:0007669"/>
    <property type="project" value="UniProtKB-SubCell"/>
</dbReference>
<protein>
    <submittedName>
        <fullName evidence="6">SLC22A4_5</fullName>
    </submittedName>
</protein>
<keyword evidence="4 5" id="KW-0472">Membrane</keyword>
<evidence type="ECO:0000256" key="5">
    <source>
        <dbReference type="SAM" id="Phobius"/>
    </source>
</evidence>
<evidence type="ECO:0000313" key="6">
    <source>
        <dbReference type="EMBL" id="CAG2240259.1"/>
    </source>
</evidence>
<proteinExistence type="predicted"/>
<dbReference type="GO" id="GO:0022857">
    <property type="term" value="F:transmembrane transporter activity"/>
    <property type="evidence" value="ECO:0007669"/>
    <property type="project" value="InterPro"/>
</dbReference>
<dbReference type="SUPFAM" id="SSF103473">
    <property type="entry name" value="MFS general substrate transporter"/>
    <property type="match status" value="1"/>
</dbReference>
<accession>A0A8S3U2T1</accession>
<keyword evidence="2 5" id="KW-0812">Transmembrane</keyword>
<feature type="transmembrane region" description="Helical" evidence="5">
    <location>
        <begin position="318"/>
        <end position="340"/>
    </location>
</feature>
<comment type="caution">
    <text evidence="6">The sequence shown here is derived from an EMBL/GenBank/DDBJ whole genome shotgun (WGS) entry which is preliminary data.</text>
</comment>
<dbReference type="AlphaFoldDB" id="A0A8S3U2T1"/>
<evidence type="ECO:0000256" key="4">
    <source>
        <dbReference type="ARBA" id="ARBA00023136"/>
    </source>
</evidence>
<evidence type="ECO:0000256" key="3">
    <source>
        <dbReference type="ARBA" id="ARBA00022989"/>
    </source>
</evidence>
<organism evidence="6 7">
    <name type="scientific">Mytilus edulis</name>
    <name type="common">Blue mussel</name>
    <dbReference type="NCBI Taxonomy" id="6550"/>
    <lineage>
        <taxon>Eukaryota</taxon>
        <taxon>Metazoa</taxon>
        <taxon>Spiralia</taxon>
        <taxon>Lophotrochozoa</taxon>
        <taxon>Mollusca</taxon>
        <taxon>Bivalvia</taxon>
        <taxon>Autobranchia</taxon>
        <taxon>Pteriomorphia</taxon>
        <taxon>Mytilida</taxon>
        <taxon>Mytiloidea</taxon>
        <taxon>Mytilidae</taxon>
        <taxon>Mytilinae</taxon>
        <taxon>Mytilus</taxon>
    </lineage>
</organism>
<feature type="transmembrane region" description="Helical" evidence="5">
    <location>
        <begin position="255"/>
        <end position="274"/>
    </location>
</feature>
<dbReference type="Gene3D" id="1.20.1250.20">
    <property type="entry name" value="MFS general substrate transporter like domains"/>
    <property type="match status" value="1"/>
</dbReference>
<dbReference type="Proteomes" id="UP000683360">
    <property type="component" value="Unassembled WGS sequence"/>
</dbReference>
<dbReference type="EMBL" id="CAJPWZ010002553">
    <property type="protein sequence ID" value="CAG2240259.1"/>
    <property type="molecule type" value="Genomic_DNA"/>
</dbReference>
<dbReference type="Pfam" id="PF00083">
    <property type="entry name" value="Sugar_tr"/>
    <property type="match status" value="1"/>
</dbReference>
<name>A0A8S3U2T1_MYTED</name>
<feature type="transmembrane region" description="Helical" evidence="5">
    <location>
        <begin position="346"/>
        <end position="366"/>
    </location>
</feature>
<keyword evidence="7" id="KW-1185">Reference proteome</keyword>
<keyword evidence="3 5" id="KW-1133">Transmembrane helix</keyword>